<dbReference type="InterPro" id="IPR010730">
    <property type="entry name" value="HET"/>
</dbReference>
<dbReference type="InterPro" id="IPR052895">
    <property type="entry name" value="HetReg/Transcr_Mod"/>
</dbReference>
<evidence type="ECO:0000313" key="3">
    <source>
        <dbReference type="Proteomes" id="UP001175353"/>
    </source>
</evidence>
<dbReference type="AlphaFoldDB" id="A0AAN6KRQ0"/>
<protein>
    <recommendedName>
        <fullName evidence="1">Heterokaryon incompatibility domain-containing protein</fullName>
    </recommendedName>
</protein>
<dbReference type="Pfam" id="PF06985">
    <property type="entry name" value="HET"/>
    <property type="match status" value="1"/>
</dbReference>
<proteinExistence type="predicted"/>
<gene>
    <name evidence="2" type="ORF">LTR91_007411</name>
</gene>
<dbReference type="Proteomes" id="UP001175353">
    <property type="component" value="Unassembled WGS sequence"/>
</dbReference>
<evidence type="ECO:0000313" key="2">
    <source>
        <dbReference type="EMBL" id="KAK0995220.1"/>
    </source>
</evidence>
<dbReference type="PANTHER" id="PTHR24148">
    <property type="entry name" value="ANKYRIN REPEAT DOMAIN-CONTAINING PROTEIN 39 HOMOLOG-RELATED"/>
    <property type="match status" value="1"/>
</dbReference>
<dbReference type="Pfam" id="PF26639">
    <property type="entry name" value="Het-6_barrel"/>
    <property type="match status" value="1"/>
</dbReference>
<accession>A0AAN6KRQ0</accession>
<name>A0AAN6KRQ0_9PEZI</name>
<reference evidence="2" key="1">
    <citation type="submission" date="2023-06" db="EMBL/GenBank/DDBJ databases">
        <title>Black Yeasts Isolated from many extreme environments.</title>
        <authorList>
            <person name="Coleine C."/>
            <person name="Stajich J.E."/>
            <person name="Selbmann L."/>
        </authorList>
    </citation>
    <scope>NUCLEOTIDE SEQUENCE</scope>
    <source>
        <strain evidence="2">CCFEE 5200</strain>
    </source>
</reference>
<comment type="caution">
    <text evidence="2">The sequence shown here is derived from an EMBL/GenBank/DDBJ whole genome shotgun (WGS) entry which is preliminary data.</text>
</comment>
<keyword evidence="3" id="KW-1185">Reference proteome</keyword>
<organism evidence="2 3">
    <name type="scientific">Friedmanniomyces endolithicus</name>
    <dbReference type="NCBI Taxonomy" id="329885"/>
    <lineage>
        <taxon>Eukaryota</taxon>
        <taxon>Fungi</taxon>
        <taxon>Dikarya</taxon>
        <taxon>Ascomycota</taxon>
        <taxon>Pezizomycotina</taxon>
        <taxon>Dothideomycetes</taxon>
        <taxon>Dothideomycetidae</taxon>
        <taxon>Mycosphaerellales</taxon>
        <taxon>Teratosphaeriaceae</taxon>
        <taxon>Friedmanniomyces</taxon>
    </lineage>
</organism>
<evidence type="ECO:0000259" key="1">
    <source>
        <dbReference type="Pfam" id="PF06985"/>
    </source>
</evidence>
<feature type="domain" description="Heterokaryon incompatibility" evidence="1">
    <location>
        <begin position="86"/>
        <end position="251"/>
    </location>
</feature>
<dbReference type="EMBL" id="JAUJLE010000053">
    <property type="protein sequence ID" value="KAK0995220.1"/>
    <property type="molecule type" value="Genomic_DNA"/>
</dbReference>
<dbReference type="PANTHER" id="PTHR24148:SF82">
    <property type="entry name" value="HETEROKARYON INCOMPATIBILITY DOMAIN-CONTAINING PROTEIN"/>
    <property type="match status" value="1"/>
</dbReference>
<sequence length="705" mass="78714">MRPVSMRNDSAMARQSEPLSIRPHDLATRDVPLHRLTAAAKRNNHRYHPLPTSESIRIAVLLPGQADDPVAFSLELAPDSRTAIAYNALSYCWGYFTDMVEVLCDGRAFFVTRNLRRALGQLRFPDRSRRLWVDAICINQFDVAERSLGVSMMRQIFSGAQRVDVWLGASDERTADAVSLLETIAMNCCVSVYGAGERSWWLQKLKQEDYPNRILQGGSAVDAPDASSESWQSLKHYYGRHWFTRVWVIQEVQIGVDVHLQCGEHVIEWEFVALAAVWITYASPCEIRRLFWRSEGPGTAQTMRDRLRTKREVPFLLALDQARRFRSTDPRDKVFSLLQHPVTRVNQLLEHHAANHADVVGSMHLDMAADYNLTVAEVYREVAIRSIQRYNTLEVFWWDLPPEGTRHDIPSILYDASAGKYPEVSSPSEKSITLRGVLVGSIATVQPVFPLASGGSSDSHGLSIPSASLDPDRLRSACTIITQHIWSPGGIRRIQDLRRAHPDHGNHFADFASFILEAIGDGQQDMHIALDTFYCDCCNDVIVPQGEPSLAAPQMYYCGACSPAYAMCGSCFTSGKHSLRAAHAPRPKTLPAVHYISDTATLAQFKQAASGGSAEDFGRRMIDTCYRRTFFAAAEGWVGSCLDTALPGDAIVVLYGGKVPYVLRKQVCGSYRLVGCCYLDGLMVDGEAVGMCERGELLERDFRMR</sequence>